<evidence type="ECO:0008006" key="3">
    <source>
        <dbReference type="Google" id="ProtNLM"/>
    </source>
</evidence>
<dbReference type="Proteomes" id="UP000539642">
    <property type="component" value="Unassembled WGS sequence"/>
</dbReference>
<gene>
    <name evidence="1" type="ORF">HNQ81_002934</name>
</gene>
<accession>A0A840UWB5</accession>
<dbReference type="InterPro" id="IPR029039">
    <property type="entry name" value="Flavoprotein-like_sf"/>
</dbReference>
<sequence>MKTFVAQRRVLILFYTFSSQTRNLLNNLAKGLNEGGVEVRLEQLKPLTPPPFPVGSYIGALKMMVAAFLRRPVAVAPPDKTCFSHWDLVICAGPTWSYHLSGPMVYFLQQYSSEMLAGKIVLPLISCRTYWRLHAWEMRRYLLRCGARVMPPRVFQHPCPGLWCAIGVFIKITGKIPRTCRSLVQRHCPRFGHSPQQLEEARDLGSRLAEVLMAGQIDENFSVEEVVRTGNRRDSSNRAR</sequence>
<name>A0A840UWB5_9BACT</name>
<organism evidence="1 2">
    <name type="scientific">Desulfoprunum benzoelyticum</name>
    <dbReference type="NCBI Taxonomy" id="1506996"/>
    <lineage>
        <taxon>Bacteria</taxon>
        <taxon>Pseudomonadati</taxon>
        <taxon>Thermodesulfobacteriota</taxon>
        <taxon>Desulfobulbia</taxon>
        <taxon>Desulfobulbales</taxon>
        <taxon>Desulfobulbaceae</taxon>
        <taxon>Desulfoprunum</taxon>
    </lineage>
</organism>
<comment type="caution">
    <text evidence="1">The sequence shown here is derived from an EMBL/GenBank/DDBJ whole genome shotgun (WGS) entry which is preliminary data.</text>
</comment>
<dbReference type="AlphaFoldDB" id="A0A840UWB5"/>
<protein>
    <recommendedName>
        <fullName evidence="3">Flavodoxin-like domain-containing protein</fullName>
    </recommendedName>
</protein>
<dbReference type="EMBL" id="JACHEO010000020">
    <property type="protein sequence ID" value="MBB5349183.1"/>
    <property type="molecule type" value="Genomic_DNA"/>
</dbReference>
<evidence type="ECO:0000313" key="2">
    <source>
        <dbReference type="Proteomes" id="UP000539642"/>
    </source>
</evidence>
<dbReference type="SUPFAM" id="SSF52218">
    <property type="entry name" value="Flavoproteins"/>
    <property type="match status" value="1"/>
</dbReference>
<evidence type="ECO:0000313" key="1">
    <source>
        <dbReference type="EMBL" id="MBB5349183.1"/>
    </source>
</evidence>
<keyword evidence="2" id="KW-1185">Reference proteome</keyword>
<proteinExistence type="predicted"/>
<dbReference type="Gene3D" id="3.40.50.360">
    <property type="match status" value="1"/>
</dbReference>
<reference evidence="1 2" key="1">
    <citation type="submission" date="2020-08" db="EMBL/GenBank/DDBJ databases">
        <title>Genomic Encyclopedia of Type Strains, Phase IV (KMG-IV): sequencing the most valuable type-strain genomes for metagenomic binning, comparative biology and taxonomic classification.</title>
        <authorList>
            <person name="Goeker M."/>
        </authorList>
    </citation>
    <scope>NUCLEOTIDE SEQUENCE [LARGE SCALE GENOMIC DNA]</scope>
    <source>
        <strain evidence="1 2">DSM 28570</strain>
    </source>
</reference>